<feature type="compositionally biased region" description="Low complexity" evidence="1">
    <location>
        <begin position="131"/>
        <end position="146"/>
    </location>
</feature>
<sequence>MWAERGANTYGDWRGPPTNPAARGWDRRGGTPPRAPLAAGAAGVEGGGTRAAPHPASGTDLTGNRGGPPGGRVGTAWLTRRHHRARGPGPESAERPLPPGRATQRRRPATAARGAPAGDTGTRGPPPSRNAAARADQGAAAGGPAERGAHTQGRGGPGPAGGEQAAEETRQGGPHRPTGCGAPGRRRQGAGEETGLPRGEGRGGPKRQTRGEAGKKTREASRLRQGARGVSPPKGLRAQGRSRGTRNGDCLLSKAPSASRGPAPTAGGATAARQTPFFSILDPAIRTGPWPPRRGEGRPPSSPLSSQHKPPGPARGPRPAWDAPQHGPSPAPDPARAARRRLRARHRAQEARKRDTPRDGRRRPPSSPPHARDGGEPRNAHAGVPETAAPPRRDAGPARRDPPPTRRGEARPLVRQNGVGPLQAKEGPRAQHDNTTCDAKSLTRFRRGGGWGVRYPKAPSRIAREGFLTEGASPPTPPGTPAGPARAQGPAHGGRQARGGGSGRRVQEGLCPSHTRAAASVRDRGRHHSGVPAAGPGQEREATTPTRPRAPDRRPGAPQEHHREPGDTRSHAPRGARDAAGEWPSPPRGGPPKETATEGKSGVSAASTRPRNPIPSPQGGRQGSEVGPGSAPLPNFHAPPPGGRAGRGARGRSEKSGPIRHECPSLVRHGLGPARESATSPHRSSQKASTPSVPGQEGQGAWGKPGGRGWQGPRASLTTQAQQTGECSLRGQHTEHKPGPTRTGPWHTPRSSFPRGNRDGKARLRLAVREPHRTADRQRVPTLLVVQSAESGLNNDGSRRRGSIHGSRGPPGREARPHATQHDRHHPQTFLKYL</sequence>
<feature type="compositionally biased region" description="Basic and acidic residues" evidence="1">
    <location>
        <begin position="756"/>
        <end position="779"/>
    </location>
</feature>
<dbReference type="AlphaFoldDB" id="A0A6J2N5S2"/>
<proteinExistence type="predicted"/>
<feature type="compositionally biased region" description="Low complexity" evidence="1">
    <location>
        <begin position="109"/>
        <end position="123"/>
    </location>
</feature>
<evidence type="ECO:0000313" key="3">
    <source>
        <dbReference type="RefSeq" id="XP_028387206.1"/>
    </source>
</evidence>
<feature type="compositionally biased region" description="Low complexity" evidence="1">
    <location>
        <begin position="30"/>
        <end position="42"/>
    </location>
</feature>
<dbReference type="InParanoid" id="A0A6J2N5S2"/>
<feature type="region of interest" description="Disordered" evidence="1">
    <location>
        <begin position="1"/>
        <end position="834"/>
    </location>
</feature>
<feature type="compositionally biased region" description="Basic and acidic residues" evidence="1">
    <location>
        <begin position="549"/>
        <end position="580"/>
    </location>
</feature>
<feature type="compositionally biased region" description="Basic and acidic residues" evidence="1">
    <location>
        <begin position="199"/>
        <end position="222"/>
    </location>
</feature>
<reference evidence="3" key="1">
    <citation type="submission" date="2025-08" db="UniProtKB">
        <authorList>
            <consortium name="RefSeq"/>
        </authorList>
    </citation>
    <scope>IDENTIFICATION</scope>
    <source>
        <tissue evidence="3">Muscle</tissue>
    </source>
</reference>
<dbReference type="KEGG" id="pdic:114512443"/>
<evidence type="ECO:0000256" key="1">
    <source>
        <dbReference type="SAM" id="MobiDB-lite"/>
    </source>
</evidence>
<feature type="compositionally biased region" description="Polar residues" evidence="1">
    <location>
        <begin position="677"/>
        <end position="693"/>
    </location>
</feature>
<feature type="compositionally biased region" description="Basic and acidic residues" evidence="1">
    <location>
        <begin position="651"/>
        <end position="663"/>
    </location>
</feature>
<feature type="compositionally biased region" description="Basic residues" evidence="1">
    <location>
        <begin position="337"/>
        <end position="346"/>
    </location>
</feature>
<dbReference type="GeneID" id="114512443"/>
<organism evidence="2 3">
    <name type="scientific">Phyllostomus discolor</name>
    <name type="common">pale spear-nosed bat</name>
    <dbReference type="NCBI Taxonomy" id="89673"/>
    <lineage>
        <taxon>Eukaryota</taxon>
        <taxon>Metazoa</taxon>
        <taxon>Chordata</taxon>
        <taxon>Craniata</taxon>
        <taxon>Vertebrata</taxon>
        <taxon>Euteleostomi</taxon>
        <taxon>Mammalia</taxon>
        <taxon>Eutheria</taxon>
        <taxon>Laurasiatheria</taxon>
        <taxon>Chiroptera</taxon>
        <taxon>Yangochiroptera</taxon>
        <taxon>Phyllostomidae</taxon>
        <taxon>Phyllostominae</taxon>
        <taxon>Phyllostomus</taxon>
    </lineage>
</organism>
<feature type="compositionally biased region" description="Basic and acidic residues" evidence="1">
    <location>
        <begin position="811"/>
        <end position="822"/>
    </location>
</feature>
<feature type="compositionally biased region" description="Low complexity" evidence="1">
    <location>
        <begin position="482"/>
        <end position="494"/>
    </location>
</feature>
<dbReference type="RefSeq" id="XP_028387206.1">
    <property type="nucleotide sequence ID" value="XM_028531405.1"/>
</dbReference>
<evidence type="ECO:0000313" key="2">
    <source>
        <dbReference type="Proteomes" id="UP000504628"/>
    </source>
</evidence>
<dbReference type="OrthoDB" id="9816061at2759"/>
<accession>A0A6J2N5S2</accession>
<protein>
    <submittedName>
        <fullName evidence="3">Collagen alpha-1(I) chain-like</fullName>
    </submittedName>
</protein>
<feature type="compositionally biased region" description="Low complexity" evidence="1">
    <location>
        <begin position="255"/>
        <end position="273"/>
    </location>
</feature>
<name>A0A6J2N5S2_9CHIR</name>
<feature type="compositionally biased region" description="Polar residues" evidence="1">
    <location>
        <begin position="716"/>
        <end position="726"/>
    </location>
</feature>
<gene>
    <name evidence="3" type="primary">LOC114512443</name>
</gene>
<feature type="compositionally biased region" description="Basic and acidic residues" evidence="1">
    <location>
        <begin position="370"/>
        <end position="379"/>
    </location>
</feature>
<feature type="compositionally biased region" description="Gly residues" evidence="1">
    <location>
        <begin position="64"/>
        <end position="73"/>
    </location>
</feature>
<dbReference type="Proteomes" id="UP000504628">
    <property type="component" value="Chromosome 15"/>
</dbReference>
<feature type="compositionally biased region" description="Gly residues" evidence="1">
    <location>
        <begin position="697"/>
        <end position="710"/>
    </location>
</feature>
<feature type="compositionally biased region" description="Basic and acidic residues" evidence="1">
    <location>
        <begin position="391"/>
        <end position="412"/>
    </location>
</feature>
<feature type="compositionally biased region" description="Basic and acidic residues" evidence="1">
    <location>
        <begin position="347"/>
        <end position="359"/>
    </location>
</feature>
<keyword evidence="2" id="KW-1185">Reference proteome</keyword>